<dbReference type="Pfam" id="PF06030">
    <property type="entry name" value="WxLIP_PGBD"/>
    <property type="match status" value="1"/>
</dbReference>
<keyword evidence="4" id="KW-1185">Reference proteome</keyword>
<dbReference type="InterPro" id="IPR010317">
    <property type="entry name" value="WxLIP_PGBD"/>
</dbReference>
<evidence type="ECO:0000313" key="3">
    <source>
        <dbReference type="EMBL" id="MFD1705229.1"/>
    </source>
</evidence>
<evidence type="ECO:0000259" key="2">
    <source>
        <dbReference type="Pfam" id="PF06030"/>
    </source>
</evidence>
<comment type="caution">
    <text evidence="3">The sequence shown here is derived from an EMBL/GenBank/DDBJ whole genome shotgun (WGS) entry which is preliminary data.</text>
</comment>
<dbReference type="EMBL" id="JBHUEO010000002">
    <property type="protein sequence ID" value="MFD1705229.1"/>
    <property type="molecule type" value="Genomic_DNA"/>
</dbReference>
<sequence>MKKILSLSVLFLLMMGGFFTSKNVSASEGGLPYLVEPILPANQDKGIEHYISVSPKDNSLKQEFEFLVTNKTNKKQTINAKMLNAYTSTNGGIQYTAEETEHNVIIDEKYEMRNYVQVPKKN</sequence>
<dbReference type="RefSeq" id="WP_380771484.1">
    <property type="nucleotide sequence ID" value="NZ_JBHUEO010000002.1"/>
</dbReference>
<keyword evidence="1" id="KW-0732">Signal</keyword>
<feature type="domain" description="WxL Interacting Protein peptidoglycan binding" evidence="2">
    <location>
        <begin position="33"/>
        <end position="121"/>
    </location>
</feature>
<evidence type="ECO:0000256" key="1">
    <source>
        <dbReference type="SAM" id="SignalP"/>
    </source>
</evidence>
<reference evidence="4" key="1">
    <citation type="journal article" date="2019" name="Int. J. Syst. Evol. Microbiol.">
        <title>The Global Catalogue of Microorganisms (GCM) 10K type strain sequencing project: providing services to taxonomists for standard genome sequencing and annotation.</title>
        <authorList>
            <consortium name="The Broad Institute Genomics Platform"/>
            <consortium name="The Broad Institute Genome Sequencing Center for Infectious Disease"/>
            <person name="Wu L."/>
            <person name="Ma J."/>
        </authorList>
    </citation>
    <scope>NUCLEOTIDE SEQUENCE [LARGE SCALE GENOMIC DNA]</scope>
    <source>
        <strain evidence="4">CGMCC 1.12295</strain>
    </source>
</reference>
<gene>
    <name evidence="3" type="ORF">ACFSCZ_00505</name>
</gene>
<name>A0ABW4KBS2_9BACI</name>
<proteinExistence type="predicted"/>
<accession>A0ABW4KBS2</accession>
<organism evidence="3 4">
    <name type="scientific">Siminovitchia sediminis</name>
    <dbReference type="NCBI Taxonomy" id="1274353"/>
    <lineage>
        <taxon>Bacteria</taxon>
        <taxon>Bacillati</taxon>
        <taxon>Bacillota</taxon>
        <taxon>Bacilli</taxon>
        <taxon>Bacillales</taxon>
        <taxon>Bacillaceae</taxon>
        <taxon>Siminovitchia</taxon>
    </lineage>
</organism>
<protein>
    <submittedName>
        <fullName evidence="3">WxL protein peptidoglycan domain-containing protein</fullName>
    </submittedName>
</protein>
<evidence type="ECO:0000313" key="4">
    <source>
        <dbReference type="Proteomes" id="UP001597301"/>
    </source>
</evidence>
<feature type="signal peptide" evidence="1">
    <location>
        <begin position="1"/>
        <end position="26"/>
    </location>
</feature>
<dbReference type="Proteomes" id="UP001597301">
    <property type="component" value="Unassembled WGS sequence"/>
</dbReference>
<feature type="chain" id="PRO_5045379471" evidence="1">
    <location>
        <begin position="27"/>
        <end position="122"/>
    </location>
</feature>